<reference evidence="6" key="2">
    <citation type="submission" date="2019-01" db="EMBL/GenBank/DDBJ databases">
        <title>Genome sequence of Desulfonema ishimotonii strain Tokyo 01.</title>
        <authorList>
            <person name="Fukui M."/>
        </authorList>
    </citation>
    <scope>NUCLEOTIDE SEQUENCE [LARGE SCALE GENOMIC DNA]</scope>
    <source>
        <strain evidence="6">Tokyo 01</strain>
    </source>
</reference>
<dbReference type="Gene3D" id="1.10.10.60">
    <property type="entry name" value="Homeodomain-like"/>
    <property type="match status" value="1"/>
</dbReference>
<evidence type="ECO:0000259" key="4">
    <source>
        <dbReference type="PROSITE" id="PS01124"/>
    </source>
</evidence>
<evidence type="ECO:0000256" key="3">
    <source>
        <dbReference type="SAM" id="MobiDB-lite"/>
    </source>
</evidence>
<dbReference type="AlphaFoldDB" id="A0A401FRU6"/>
<dbReference type="EMBL" id="BEXT01000001">
    <property type="protein sequence ID" value="GBC59673.1"/>
    <property type="molecule type" value="Genomic_DNA"/>
</dbReference>
<dbReference type="GO" id="GO:0003700">
    <property type="term" value="F:DNA-binding transcription factor activity"/>
    <property type="evidence" value="ECO:0007669"/>
    <property type="project" value="InterPro"/>
</dbReference>
<proteinExistence type="predicted"/>
<gene>
    <name evidence="5" type="ORF">DENIS_0614</name>
</gene>
<feature type="compositionally biased region" description="Basic and acidic residues" evidence="3">
    <location>
        <begin position="1"/>
        <end position="11"/>
    </location>
</feature>
<dbReference type="GO" id="GO:0043565">
    <property type="term" value="F:sequence-specific DNA binding"/>
    <property type="evidence" value="ECO:0007669"/>
    <property type="project" value="InterPro"/>
</dbReference>
<dbReference type="InterPro" id="IPR009057">
    <property type="entry name" value="Homeodomain-like_sf"/>
</dbReference>
<dbReference type="SUPFAM" id="SSF46689">
    <property type="entry name" value="Homeodomain-like"/>
    <property type="match status" value="2"/>
</dbReference>
<keyword evidence="6" id="KW-1185">Reference proteome</keyword>
<dbReference type="PROSITE" id="PS01124">
    <property type="entry name" value="HTH_ARAC_FAMILY_2"/>
    <property type="match status" value="1"/>
</dbReference>
<dbReference type="PANTHER" id="PTHR47893">
    <property type="entry name" value="REGULATORY PROTEIN PCHR"/>
    <property type="match status" value="1"/>
</dbReference>
<evidence type="ECO:0000256" key="2">
    <source>
        <dbReference type="ARBA" id="ARBA00023163"/>
    </source>
</evidence>
<dbReference type="PANTHER" id="PTHR47893:SF1">
    <property type="entry name" value="REGULATORY PROTEIN PCHR"/>
    <property type="match status" value="1"/>
</dbReference>
<keyword evidence="2" id="KW-0804">Transcription</keyword>
<evidence type="ECO:0000256" key="1">
    <source>
        <dbReference type="ARBA" id="ARBA00023015"/>
    </source>
</evidence>
<dbReference type="Pfam" id="PF12833">
    <property type="entry name" value="HTH_18"/>
    <property type="match status" value="1"/>
</dbReference>
<feature type="domain" description="HTH araC/xylS-type" evidence="4">
    <location>
        <begin position="247"/>
        <end position="345"/>
    </location>
</feature>
<sequence>MRKMAVSEHGDNMANGSEYAERVNENGEKFPYLPDVPSASDVEADSGEPERKVWNKNELRPGLWLNVIDVKPEKPVIIKYEKKSSLIDFGFVLTGDVRKSCRGMSANKMELNNRAGGGGVSFLPESEGVVEIPGQERIRILHVHVDPGILYSLLQEELDIVPDDFRSVVEGGMQKDYVCLGKMDPAMQTLAHQILHEPLYGIPRRLFLEGKALEFIARQISWMNSRKGLRKQSRGPVLSSGEKERIHAARDLMVQDMSNPPTLSELSRKLCLSINKLESGFQTIFGTTVFGYLKEYKMQKARLFFEETDMNVSQVAWTVGYINVSHFGAAYKKRFGIRPKTYLRSVRRKTVTA</sequence>
<dbReference type="SMART" id="SM00342">
    <property type="entry name" value="HTH_ARAC"/>
    <property type="match status" value="1"/>
</dbReference>
<feature type="region of interest" description="Disordered" evidence="3">
    <location>
        <begin position="1"/>
        <end position="49"/>
    </location>
</feature>
<protein>
    <submittedName>
        <fullName evidence="5">AraC family transcriptional regulator</fullName>
    </submittedName>
</protein>
<feature type="compositionally biased region" description="Basic and acidic residues" evidence="3">
    <location>
        <begin position="19"/>
        <end position="28"/>
    </location>
</feature>
<keyword evidence="1" id="KW-0805">Transcription regulation</keyword>
<name>A0A401FRU6_9BACT</name>
<reference evidence="6" key="1">
    <citation type="submission" date="2017-11" db="EMBL/GenBank/DDBJ databases">
        <authorList>
            <person name="Watanabe M."/>
            <person name="Kojima H."/>
        </authorList>
    </citation>
    <scope>NUCLEOTIDE SEQUENCE [LARGE SCALE GENOMIC DNA]</scope>
    <source>
        <strain evidence="6">Tokyo 01</strain>
    </source>
</reference>
<organism evidence="5 6">
    <name type="scientific">Desulfonema ishimotonii</name>
    <dbReference type="NCBI Taxonomy" id="45657"/>
    <lineage>
        <taxon>Bacteria</taxon>
        <taxon>Pseudomonadati</taxon>
        <taxon>Thermodesulfobacteriota</taxon>
        <taxon>Desulfobacteria</taxon>
        <taxon>Desulfobacterales</taxon>
        <taxon>Desulfococcaceae</taxon>
        <taxon>Desulfonema</taxon>
    </lineage>
</organism>
<accession>A0A401FRU6</accession>
<evidence type="ECO:0000313" key="5">
    <source>
        <dbReference type="EMBL" id="GBC59673.1"/>
    </source>
</evidence>
<dbReference type="OrthoDB" id="5421880at2"/>
<evidence type="ECO:0000313" key="6">
    <source>
        <dbReference type="Proteomes" id="UP000288096"/>
    </source>
</evidence>
<dbReference type="InterPro" id="IPR018060">
    <property type="entry name" value="HTH_AraC"/>
</dbReference>
<comment type="caution">
    <text evidence="5">The sequence shown here is derived from an EMBL/GenBank/DDBJ whole genome shotgun (WGS) entry which is preliminary data.</text>
</comment>
<dbReference type="Proteomes" id="UP000288096">
    <property type="component" value="Unassembled WGS sequence"/>
</dbReference>
<dbReference type="RefSeq" id="WP_124327167.1">
    <property type="nucleotide sequence ID" value="NZ_BEXT01000001.1"/>
</dbReference>
<dbReference type="InterPro" id="IPR053142">
    <property type="entry name" value="PchR_regulatory_protein"/>
</dbReference>